<name>A0A0B7A444_9EUPU</name>
<dbReference type="SUPFAM" id="SSF50729">
    <property type="entry name" value="PH domain-like"/>
    <property type="match status" value="1"/>
</dbReference>
<dbReference type="Pfam" id="PF00640">
    <property type="entry name" value="PID"/>
    <property type="match status" value="1"/>
</dbReference>
<evidence type="ECO:0000313" key="2">
    <source>
        <dbReference type="EMBL" id="CEK74816.1"/>
    </source>
</evidence>
<dbReference type="InterPro" id="IPR022164">
    <property type="entry name" value="Kinesin-like"/>
</dbReference>
<dbReference type="Pfam" id="PF12473">
    <property type="entry name" value="DUF3694"/>
    <property type="match status" value="1"/>
</dbReference>
<protein>
    <recommendedName>
        <fullName evidence="1">PID domain-containing protein</fullName>
    </recommendedName>
</protein>
<dbReference type="PROSITE" id="PS01179">
    <property type="entry name" value="PID"/>
    <property type="match status" value="1"/>
</dbReference>
<feature type="non-terminal residue" evidence="2">
    <location>
        <position position="1"/>
    </location>
</feature>
<dbReference type="EMBL" id="HACG01027951">
    <property type="protein sequence ID" value="CEK74816.1"/>
    <property type="molecule type" value="Transcribed_RNA"/>
</dbReference>
<dbReference type="AlphaFoldDB" id="A0A0B7A444"/>
<organism evidence="2">
    <name type="scientific">Arion vulgaris</name>
    <dbReference type="NCBI Taxonomy" id="1028688"/>
    <lineage>
        <taxon>Eukaryota</taxon>
        <taxon>Metazoa</taxon>
        <taxon>Spiralia</taxon>
        <taxon>Lophotrochozoa</taxon>
        <taxon>Mollusca</taxon>
        <taxon>Gastropoda</taxon>
        <taxon>Heterobranchia</taxon>
        <taxon>Euthyneura</taxon>
        <taxon>Panpulmonata</taxon>
        <taxon>Eupulmonata</taxon>
        <taxon>Stylommatophora</taxon>
        <taxon>Helicina</taxon>
        <taxon>Arionoidea</taxon>
        <taxon>Arionidae</taxon>
        <taxon>Arion</taxon>
    </lineage>
</organism>
<dbReference type="InterPro" id="IPR011993">
    <property type="entry name" value="PH-like_dom_sf"/>
</dbReference>
<gene>
    <name evidence="2" type="primary">ORF92683</name>
</gene>
<feature type="non-terminal residue" evidence="2">
    <location>
        <position position="185"/>
    </location>
</feature>
<accession>A0A0B7A444</accession>
<sequence length="185" mass="20974">TNSDIASFRIHRILFCARGPNETTERQCFAFTCSHGDSADNSIVQCHVFRCDIPEAVPKILYCFANTFRRVPKPQQPPNPVCSAELDFTFSVSLDFREDDGKGNYSACPKDKDVFKFRINTEKRVIISVQQTGPHEIRIERCFGLLISPGRNVQHSDMQLIELISMGYAPDSKLYNIGGHWDPSE</sequence>
<dbReference type="InterPro" id="IPR006020">
    <property type="entry name" value="PTB/PI_dom"/>
</dbReference>
<feature type="domain" description="PID" evidence="1">
    <location>
        <begin position="1"/>
        <end position="51"/>
    </location>
</feature>
<reference evidence="2" key="1">
    <citation type="submission" date="2014-12" db="EMBL/GenBank/DDBJ databases">
        <title>Insight into the proteome of Arion vulgaris.</title>
        <authorList>
            <person name="Aradska J."/>
            <person name="Bulat T."/>
            <person name="Smidak R."/>
            <person name="Sarate P."/>
            <person name="Gangsoo J."/>
            <person name="Sialana F."/>
            <person name="Bilban M."/>
            <person name="Lubec G."/>
        </authorList>
    </citation>
    <scope>NUCLEOTIDE SEQUENCE</scope>
    <source>
        <tissue evidence="2">Skin</tissue>
    </source>
</reference>
<proteinExistence type="predicted"/>
<dbReference type="Gene3D" id="2.30.29.30">
    <property type="entry name" value="Pleckstrin-homology domain (PH domain)/Phosphotyrosine-binding domain (PTB)"/>
    <property type="match status" value="1"/>
</dbReference>
<evidence type="ECO:0000259" key="1">
    <source>
        <dbReference type="PROSITE" id="PS01179"/>
    </source>
</evidence>